<dbReference type="FunFam" id="3.40.50.1010:FF:000006">
    <property type="entry name" value="rRNA-processing protein UTP23 homolog"/>
    <property type="match status" value="1"/>
</dbReference>
<feature type="compositionally biased region" description="Basic and acidic residues" evidence="8">
    <location>
        <begin position="166"/>
        <end position="178"/>
    </location>
</feature>
<dbReference type="CDD" id="cd09865">
    <property type="entry name" value="PIN_ScUtp23p-like"/>
    <property type="match status" value="1"/>
</dbReference>
<dbReference type="InterPro" id="IPR006984">
    <property type="entry name" value="Fcf1/UTP23"/>
</dbReference>
<evidence type="ECO:0000256" key="5">
    <source>
        <dbReference type="ARBA" id="ARBA00037300"/>
    </source>
</evidence>
<dbReference type="Pfam" id="PF04900">
    <property type="entry name" value="Fcf1"/>
    <property type="match status" value="1"/>
</dbReference>
<evidence type="ECO:0000256" key="8">
    <source>
        <dbReference type="SAM" id="MobiDB-lite"/>
    </source>
</evidence>
<feature type="compositionally biased region" description="Basic and acidic residues" evidence="8">
    <location>
        <begin position="239"/>
        <end position="255"/>
    </location>
</feature>
<evidence type="ECO:0000256" key="7">
    <source>
        <dbReference type="ARBA" id="ARBA00076388"/>
    </source>
</evidence>
<evidence type="ECO:0000256" key="1">
    <source>
        <dbReference type="ARBA" id="ARBA00004604"/>
    </source>
</evidence>
<dbReference type="GO" id="GO:0006364">
    <property type="term" value="P:rRNA processing"/>
    <property type="evidence" value="ECO:0007669"/>
    <property type="project" value="UniProtKB-KW"/>
</dbReference>
<evidence type="ECO:0000259" key="9">
    <source>
        <dbReference type="Pfam" id="PF24779"/>
    </source>
</evidence>
<comment type="function">
    <text evidence="5">Involved in rRNA-processing and ribosome biogenesis.</text>
</comment>
<dbReference type="GO" id="GO:0032040">
    <property type="term" value="C:small-subunit processome"/>
    <property type="evidence" value="ECO:0007669"/>
    <property type="project" value="InterPro"/>
</dbReference>
<sequence length="364" mass="39534">MRGKRSKQYRKLMEKFSFSFDFRQPYQVLLDAAIIQDSARCKMRLGAMLEGTLHGEIKPMITQCCIRHLYTAPATTDDEKRAKEGWIDVAKAAERRRCGHHELEQPLSALECLMSVVDPRGSGSNKHRYVVATQDLEVRRKMREVAGVPLVYINRSVMILEPMAEKTEKVREADEKGKIRAGLKGGRPASSSALKRKRDDDHHDEDVGLDGDGDMPDRARAIVAAEKKTGGAAGGGGRGRAEPAAKKQRKVKGEKGPNPLSMKKTKMTKEQQQQQQQHKSSATREVEDERSTVRKAAKTDPQAAGKAVDAVAAADGDAGDGLTEGPRKRKRKRKPTTGGQSGDGDGGGGEGAVAGASVEVVAKS</sequence>
<feature type="compositionally biased region" description="Low complexity" evidence="8">
    <location>
        <begin position="303"/>
        <end position="316"/>
    </location>
</feature>
<organism evidence="10 11">
    <name type="scientific">Oleoguttula mirabilis</name>
    <dbReference type="NCBI Taxonomy" id="1507867"/>
    <lineage>
        <taxon>Eukaryota</taxon>
        <taxon>Fungi</taxon>
        <taxon>Dikarya</taxon>
        <taxon>Ascomycota</taxon>
        <taxon>Pezizomycotina</taxon>
        <taxon>Dothideomycetes</taxon>
        <taxon>Dothideomycetidae</taxon>
        <taxon>Mycosphaerellales</taxon>
        <taxon>Teratosphaeriaceae</taxon>
        <taxon>Oleoguttula</taxon>
    </lineage>
</organism>
<proteinExistence type="inferred from homology"/>
<evidence type="ECO:0000256" key="3">
    <source>
        <dbReference type="ARBA" id="ARBA00022552"/>
    </source>
</evidence>
<protein>
    <recommendedName>
        <fullName evidence="7">U three protein 23</fullName>
    </recommendedName>
</protein>
<dbReference type="Proteomes" id="UP001324427">
    <property type="component" value="Unassembled WGS sequence"/>
</dbReference>
<comment type="subcellular location">
    <subcellularLocation>
        <location evidence="1">Nucleus</location>
        <location evidence="1">Nucleolus</location>
    </subcellularLocation>
</comment>
<dbReference type="SUPFAM" id="SSF88723">
    <property type="entry name" value="PIN domain-like"/>
    <property type="match status" value="1"/>
</dbReference>
<evidence type="ECO:0000313" key="11">
    <source>
        <dbReference type="Proteomes" id="UP001324427"/>
    </source>
</evidence>
<feature type="region of interest" description="Disordered" evidence="8">
    <location>
        <begin position="166"/>
        <end position="364"/>
    </location>
</feature>
<reference evidence="10 11" key="1">
    <citation type="submission" date="2021-11" db="EMBL/GenBank/DDBJ databases">
        <title>Black yeast isolated from Biological Soil Crust.</title>
        <authorList>
            <person name="Kurbessoian T."/>
        </authorList>
    </citation>
    <scope>NUCLEOTIDE SEQUENCE [LARGE SCALE GENOMIC DNA]</scope>
    <source>
        <strain evidence="10 11">CCFEE 5522</strain>
    </source>
</reference>
<evidence type="ECO:0000256" key="6">
    <source>
        <dbReference type="ARBA" id="ARBA00038503"/>
    </source>
</evidence>
<dbReference type="AlphaFoldDB" id="A0AAV9JX61"/>
<comment type="caution">
    <text evidence="10">The sequence shown here is derived from an EMBL/GenBank/DDBJ whole genome shotgun (WGS) entry which is preliminary data.</text>
</comment>
<dbReference type="EMBL" id="JAVFHQ010000002">
    <property type="protein sequence ID" value="KAK4550208.1"/>
    <property type="molecule type" value="Genomic_DNA"/>
</dbReference>
<keyword evidence="4" id="KW-0539">Nucleus</keyword>
<feature type="compositionally biased region" description="Low complexity" evidence="8">
    <location>
        <begin position="353"/>
        <end position="364"/>
    </location>
</feature>
<feature type="domain" description="UTP23 sensor motif region" evidence="9">
    <location>
        <begin position="249"/>
        <end position="264"/>
    </location>
</feature>
<dbReference type="InterPro" id="IPR029060">
    <property type="entry name" value="PIN-like_dom_sf"/>
</dbReference>
<comment type="similarity">
    <text evidence="6">Belongs to the UTP23/FCF1 family. UTP23 subfamily.</text>
</comment>
<feature type="compositionally biased region" description="Basic and acidic residues" evidence="8">
    <location>
        <begin position="197"/>
        <end position="206"/>
    </location>
</feature>
<evidence type="ECO:0000256" key="2">
    <source>
        <dbReference type="ARBA" id="ARBA00022517"/>
    </source>
</evidence>
<evidence type="ECO:0000313" key="10">
    <source>
        <dbReference type="EMBL" id="KAK4550208.1"/>
    </source>
</evidence>
<dbReference type="InterPro" id="IPR057776">
    <property type="entry name" value="UTP23_sensor"/>
</dbReference>
<keyword evidence="2" id="KW-0690">Ribosome biogenesis</keyword>
<accession>A0AAV9JX61</accession>
<evidence type="ECO:0000256" key="4">
    <source>
        <dbReference type="ARBA" id="ARBA00023242"/>
    </source>
</evidence>
<feature type="compositionally biased region" description="Gly residues" evidence="8">
    <location>
        <begin position="339"/>
        <end position="352"/>
    </location>
</feature>
<keyword evidence="11" id="KW-1185">Reference proteome</keyword>
<dbReference type="PANTHER" id="PTHR12416">
    <property type="entry name" value="RRNA-PROCESSING PROTEIN UTP23 HOMOLOG"/>
    <property type="match status" value="1"/>
</dbReference>
<feature type="compositionally biased region" description="Basic and acidic residues" evidence="8">
    <location>
        <begin position="215"/>
        <end position="229"/>
    </location>
</feature>
<keyword evidence="3" id="KW-0698">rRNA processing</keyword>
<dbReference type="Pfam" id="PF24779">
    <property type="entry name" value="UTP23_sensor"/>
    <property type="match status" value="1"/>
</dbReference>
<dbReference type="Gene3D" id="3.40.50.1010">
    <property type="entry name" value="5'-nuclease"/>
    <property type="match status" value="1"/>
</dbReference>
<gene>
    <name evidence="10" type="ORF">LTR36_003175</name>
</gene>
<name>A0AAV9JX61_9PEZI</name>
<feature type="compositionally biased region" description="Basic and acidic residues" evidence="8">
    <location>
        <begin position="282"/>
        <end position="292"/>
    </location>
</feature>